<sequence>MNVVCLRNRNTRTAQCFAGRLLIVPEINPDVFSVGILLFLQHRNPHGLVYEVEAVSRKIYE</sequence>
<keyword evidence="2" id="KW-1185">Reference proteome</keyword>
<name>A0A1B0CY06_LUTLO</name>
<accession>A0A1B0CY06</accession>
<dbReference type="EMBL" id="AJWK01035217">
    <property type="status" value="NOT_ANNOTATED_CDS"/>
    <property type="molecule type" value="Genomic_DNA"/>
</dbReference>
<reference evidence="1" key="1">
    <citation type="submission" date="2020-05" db="UniProtKB">
        <authorList>
            <consortium name="EnsemblMetazoa"/>
        </authorList>
    </citation>
    <scope>IDENTIFICATION</scope>
    <source>
        <strain evidence="1">Jacobina</strain>
    </source>
</reference>
<dbReference type="VEuPathDB" id="VectorBase:LLOJ010004"/>
<dbReference type="EnsemblMetazoa" id="LLOJ010004-RA">
    <property type="protein sequence ID" value="LLOJ010004-PA"/>
    <property type="gene ID" value="LLOJ010004"/>
</dbReference>
<protein>
    <submittedName>
        <fullName evidence="1">Uncharacterized protein</fullName>
    </submittedName>
</protein>
<dbReference type="AlphaFoldDB" id="A0A1B0CY06"/>
<dbReference type="EMBL" id="AJWK01035218">
    <property type="status" value="NOT_ANNOTATED_CDS"/>
    <property type="molecule type" value="Genomic_DNA"/>
</dbReference>
<proteinExistence type="predicted"/>
<dbReference type="EMBL" id="AJWK01035219">
    <property type="status" value="NOT_ANNOTATED_CDS"/>
    <property type="molecule type" value="Genomic_DNA"/>
</dbReference>
<dbReference type="Proteomes" id="UP000092461">
    <property type="component" value="Unassembled WGS sequence"/>
</dbReference>
<evidence type="ECO:0000313" key="2">
    <source>
        <dbReference type="Proteomes" id="UP000092461"/>
    </source>
</evidence>
<evidence type="ECO:0000313" key="1">
    <source>
        <dbReference type="EnsemblMetazoa" id="LLOJ010004-PA"/>
    </source>
</evidence>
<organism evidence="1 2">
    <name type="scientific">Lutzomyia longipalpis</name>
    <name type="common">Sand fly</name>
    <dbReference type="NCBI Taxonomy" id="7200"/>
    <lineage>
        <taxon>Eukaryota</taxon>
        <taxon>Metazoa</taxon>
        <taxon>Ecdysozoa</taxon>
        <taxon>Arthropoda</taxon>
        <taxon>Hexapoda</taxon>
        <taxon>Insecta</taxon>
        <taxon>Pterygota</taxon>
        <taxon>Neoptera</taxon>
        <taxon>Endopterygota</taxon>
        <taxon>Diptera</taxon>
        <taxon>Nematocera</taxon>
        <taxon>Psychodoidea</taxon>
        <taxon>Psychodidae</taxon>
        <taxon>Lutzomyia</taxon>
        <taxon>Lutzomyia</taxon>
    </lineage>
</organism>
<dbReference type="EMBL" id="AJWK01035216">
    <property type="status" value="NOT_ANNOTATED_CDS"/>
    <property type="molecule type" value="Genomic_DNA"/>
</dbReference>
<dbReference type="EMBL" id="AJWK01035220">
    <property type="status" value="NOT_ANNOTATED_CDS"/>
    <property type="molecule type" value="Genomic_DNA"/>
</dbReference>